<dbReference type="AlphaFoldDB" id="A0A2D4GD81"/>
<evidence type="ECO:0000313" key="1">
    <source>
        <dbReference type="EMBL" id="LAA57720.1"/>
    </source>
</evidence>
<sequence>MGSATKCDKERKETKEITQCSPRNFTHAYLGPGQRAKSSMPLKTLVGWEMSRFQGNLIPEYNCSYRESVLLRCNRCHCLIKDGAYQPCQTNWLSQQSPTCLAAQLGGGRGELSGGPVHTHAAQLV</sequence>
<protein>
    <submittedName>
        <fullName evidence="1">Uncharacterized protein</fullName>
    </submittedName>
</protein>
<name>A0A2D4GD81_MICCO</name>
<proteinExistence type="predicted"/>
<reference evidence="1" key="1">
    <citation type="submission" date="2017-07" db="EMBL/GenBank/DDBJ databases">
        <authorList>
            <person name="Mikheyev A."/>
            <person name="Grau M."/>
        </authorList>
    </citation>
    <scope>NUCLEOTIDE SEQUENCE</scope>
    <source>
        <tissue evidence="1">Venom_gland</tissue>
    </source>
</reference>
<dbReference type="EMBL" id="IACJ01122109">
    <property type="protein sequence ID" value="LAA57720.1"/>
    <property type="molecule type" value="Transcribed_RNA"/>
</dbReference>
<reference evidence="1" key="2">
    <citation type="submission" date="2017-11" db="EMBL/GenBank/DDBJ databases">
        <title>Coralsnake Venomics: Analyses of Venom Gland Transcriptomes and Proteomes of Six Brazilian Taxa.</title>
        <authorList>
            <person name="Aird S.D."/>
            <person name="Jorge da Silva N."/>
            <person name="Qiu L."/>
            <person name="Villar-Briones A."/>
            <person name="Aparecida-Saddi V."/>
            <person name="Campos-Telles M.P."/>
            <person name="Grau M."/>
            <person name="Mikheyev A.S."/>
        </authorList>
    </citation>
    <scope>NUCLEOTIDE SEQUENCE</scope>
    <source>
        <tissue evidence="1">Venom_gland</tissue>
    </source>
</reference>
<organism evidence="1">
    <name type="scientific">Micrurus corallinus</name>
    <name type="common">Brazilian coral snake</name>
    <dbReference type="NCBI Taxonomy" id="54390"/>
    <lineage>
        <taxon>Eukaryota</taxon>
        <taxon>Metazoa</taxon>
        <taxon>Chordata</taxon>
        <taxon>Craniata</taxon>
        <taxon>Vertebrata</taxon>
        <taxon>Euteleostomi</taxon>
        <taxon>Lepidosauria</taxon>
        <taxon>Squamata</taxon>
        <taxon>Bifurcata</taxon>
        <taxon>Unidentata</taxon>
        <taxon>Episquamata</taxon>
        <taxon>Toxicofera</taxon>
        <taxon>Serpentes</taxon>
        <taxon>Colubroidea</taxon>
        <taxon>Elapidae</taxon>
        <taxon>Elapinae</taxon>
        <taxon>Micrurus</taxon>
    </lineage>
</organism>
<accession>A0A2D4GD81</accession>